<proteinExistence type="inferred from homology"/>
<dbReference type="PANTHER" id="PTHR24223:SF263">
    <property type="entry name" value="ABC-TYPE XENOBIOTIC TRANSPORTER"/>
    <property type="match status" value="1"/>
</dbReference>
<feature type="domain" description="ABC transmembrane type-1" evidence="16">
    <location>
        <begin position="725"/>
        <end position="994"/>
    </location>
</feature>
<dbReference type="InterPro" id="IPR036640">
    <property type="entry name" value="ABC1_TM_sf"/>
</dbReference>
<evidence type="ECO:0000256" key="8">
    <source>
        <dbReference type="ARBA" id="ARBA00022840"/>
    </source>
</evidence>
<feature type="compositionally biased region" description="Polar residues" evidence="13">
    <location>
        <begin position="648"/>
        <end position="667"/>
    </location>
</feature>
<feature type="compositionally biased region" description="Polar residues" evidence="13">
    <location>
        <begin position="13"/>
        <end position="24"/>
    </location>
</feature>
<evidence type="ECO:0000256" key="12">
    <source>
        <dbReference type="ARBA" id="ARBA00034018"/>
    </source>
</evidence>
<keyword evidence="6" id="KW-0677">Repeat</keyword>
<dbReference type="Pfam" id="PF00664">
    <property type="entry name" value="ABC_membrane"/>
    <property type="match status" value="2"/>
</dbReference>
<feature type="transmembrane region" description="Helical" evidence="14">
    <location>
        <begin position="221"/>
        <end position="242"/>
    </location>
</feature>
<feature type="region of interest" description="Disordered" evidence="13">
    <location>
        <begin position="648"/>
        <end position="684"/>
    </location>
</feature>
<comment type="catalytic activity">
    <reaction evidence="12">
        <text>ATP + H2O + xenobioticSide 1 = ADP + phosphate + xenobioticSide 2.</text>
        <dbReference type="EC" id="7.6.2.2"/>
    </reaction>
</comment>
<feature type="domain" description="ABC transporter" evidence="15">
    <location>
        <begin position="422"/>
        <end position="643"/>
    </location>
</feature>
<comment type="similarity">
    <text evidence="2">Belongs to the ABC transporter superfamily. ABCC family. Conjugate transporter (TC 3.A.1.208) subfamily.</text>
</comment>
<dbReference type="CDD" id="cd03250">
    <property type="entry name" value="ABCC_MRP_domain1"/>
    <property type="match status" value="1"/>
</dbReference>
<protein>
    <recommendedName>
        <fullName evidence="3">ABC-type xenobiotic transporter</fullName>
        <ecNumber evidence="3">7.6.2.2</ecNumber>
    </recommendedName>
</protein>
<dbReference type="GO" id="GO:0008559">
    <property type="term" value="F:ABC-type xenobiotic transporter activity"/>
    <property type="evidence" value="ECO:0007669"/>
    <property type="project" value="UniProtKB-EC"/>
</dbReference>
<dbReference type="CDD" id="cd18579">
    <property type="entry name" value="ABC_6TM_ABCC_D1"/>
    <property type="match status" value="1"/>
</dbReference>
<dbReference type="PANTHER" id="PTHR24223">
    <property type="entry name" value="ATP-BINDING CASSETTE SUB-FAMILY C"/>
    <property type="match status" value="1"/>
</dbReference>
<dbReference type="Gene3D" id="3.40.50.300">
    <property type="entry name" value="P-loop containing nucleotide triphosphate hydrolases"/>
    <property type="match status" value="2"/>
</dbReference>
<dbReference type="FunFam" id="3.40.50.300:FF:000169">
    <property type="entry name" value="ABC transporter C family member 3"/>
    <property type="match status" value="1"/>
</dbReference>
<feature type="transmembrane region" description="Helical" evidence="14">
    <location>
        <begin position="713"/>
        <end position="733"/>
    </location>
</feature>
<feature type="transmembrane region" description="Helical" evidence="14">
    <location>
        <begin position="839"/>
        <end position="866"/>
    </location>
</feature>
<keyword evidence="10 14" id="KW-1133">Transmembrane helix</keyword>
<comment type="subcellular location">
    <subcellularLocation>
        <location evidence="1">Membrane</location>
        <topology evidence="1">Multi-pass membrane protein</topology>
    </subcellularLocation>
</comment>
<dbReference type="CDD" id="cd18580">
    <property type="entry name" value="ABC_6TM_ABCC_D2"/>
    <property type="match status" value="1"/>
</dbReference>
<dbReference type="InterPro" id="IPR011527">
    <property type="entry name" value="ABC1_TM_dom"/>
</dbReference>
<dbReference type="FunFam" id="3.40.50.300:FF:000508">
    <property type="entry name" value="ABC transporter C family member 5"/>
    <property type="match status" value="1"/>
</dbReference>
<dbReference type="SUPFAM" id="SSF52540">
    <property type="entry name" value="P-loop containing nucleoside triphosphate hydrolases"/>
    <property type="match status" value="2"/>
</dbReference>
<feature type="transmembrane region" description="Helical" evidence="14">
    <location>
        <begin position="248"/>
        <end position="265"/>
    </location>
</feature>
<evidence type="ECO:0000256" key="3">
    <source>
        <dbReference type="ARBA" id="ARBA00012191"/>
    </source>
</evidence>
<feature type="region of interest" description="Disordered" evidence="13">
    <location>
        <begin position="1"/>
        <end position="24"/>
    </location>
</feature>
<dbReference type="AlphaFoldDB" id="A0AAU9PTX7"/>
<feature type="transmembrane region" description="Helical" evidence="14">
    <location>
        <begin position="967"/>
        <end position="988"/>
    </location>
</feature>
<dbReference type="CDD" id="cd03244">
    <property type="entry name" value="ABCC_MRP_domain2"/>
    <property type="match status" value="1"/>
</dbReference>
<dbReference type="InterPro" id="IPR003439">
    <property type="entry name" value="ABC_transporter-like_ATP-bd"/>
</dbReference>
<evidence type="ECO:0000256" key="11">
    <source>
        <dbReference type="ARBA" id="ARBA00023136"/>
    </source>
</evidence>
<dbReference type="InterPro" id="IPR017871">
    <property type="entry name" value="ABC_transporter-like_CS"/>
</dbReference>
<dbReference type="InterPro" id="IPR044726">
    <property type="entry name" value="ABCC_6TM_D2"/>
</dbReference>
<evidence type="ECO:0000256" key="4">
    <source>
        <dbReference type="ARBA" id="ARBA00022448"/>
    </source>
</evidence>
<feature type="transmembrane region" description="Helical" evidence="14">
    <location>
        <begin position="329"/>
        <end position="354"/>
    </location>
</feature>
<evidence type="ECO:0000256" key="13">
    <source>
        <dbReference type="SAM" id="MobiDB-lite"/>
    </source>
</evidence>
<dbReference type="EC" id="7.6.2.2" evidence="3"/>
<keyword evidence="5 14" id="KW-0812">Transmembrane</keyword>
<dbReference type="EMBL" id="CAKMRJ010005745">
    <property type="protein sequence ID" value="CAH1453624.1"/>
    <property type="molecule type" value="Genomic_DNA"/>
</dbReference>
<organism evidence="17 18">
    <name type="scientific">Lactuca virosa</name>
    <dbReference type="NCBI Taxonomy" id="75947"/>
    <lineage>
        <taxon>Eukaryota</taxon>
        <taxon>Viridiplantae</taxon>
        <taxon>Streptophyta</taxon>
        <taxon>Embryophyta</taxon>
        <taxon>Tracheophyta</taxon>
        <taxon>Spermatophyta</taxon>
        <taxon>Magnoliopsida</taxon>
        <taxon>eudicotyledons</taxon>
        <taxon>Gunneridae</taxon>
        <taxon>Pentapetalae</taxon>
        <taxon>asterids</taxon>
        <taxon>campanulids</taxon>
        <taxon>Asterales</taxon>
        <taxon>Asteraceae</taxon>
        <taxon>Cichorioideae</taxon>
        <taxon>Cichorieae</taxon>
        <taxon>Lactucinae</taxon>
        <taxon>Lactuca</taxon>
    </lineage>
</organism>
<keyword evidence="9" id="KW-1278">Translocase</keyword>
<evidence type="ECO:0000313" key="17">
    <source>
        <dbReference type="EMBL" id="CAH1453624.1"/>
    </source>
</evidence>
<dbReference type="InterPro" id="IPR003593">
    <property type="entry name" value="AAA+_ATPase"/>
</dbReference>
<sequence>MVDGSLYAPLQANPPSETNENVTPMANAGTLSKFTFWWLNPLLIKGKSKVLDDKDIPKLRKEDTAEECYSRFMETMKKRREKSVSGDRSCSDPAIFSTLFVWQTKKLVITGFFALIKVLAMASGPLILRAFIRFCQGKQSFEHEGYFLTLGLFLAKSLESISERQLKFRNRVIGLQVKSMLCAAIYQKQLRLSNDAKLSYSPGQIMNYATVDTTRIGEFPFWFHHIWTIGLQISLGIVIIYYSVGVATIAALLVIISTVVGNIPLGKLQHKHLTKLMAAQDRRLKAITESISNMKVLKLYAWETHFREAAGKLRNEEMKWLSAVISQRGLFMLMFWSSPAIVSVVTFWICYLLGIELDASNVFTFLATIRIIQEPIQNISDVAAVFIEARVALSRVVEFLQAPELQKEGKNHVKVEDRSLIIKCESISWIDDSSKPTLGDVNLEVLIGKKVAICGEVGSGKSTLISAILGEVPNIKGTVEVNGKVAYVSQTAWIQTGTIQDNILFGKLMDEEKYQEVVTKCSLEKDIDMFPFGNQTIIGERGVNLSGGQKQRVQLARALYQDADIYLLDDPFSAVDAHTAASLFKEYIMEALSSKTVLLVTHQVDFLPAFDDILLMADGKIIQTGTYDQLLNTCKEFQNLVIALSNTSGSDNQATDDSQQLSKSPNQEIKKINPKEKMESNHSLGEQLIKKEEREAGDTGLKPYKQYLSQSNGFFYFAMSVLSHFSYIIGYFLQNLWLAKEVQGGSVNQRNMLVVYMLLGFVMMFFLFGRSYFIVKLGVKTSIAMFSKLITSLFRAPMAFYDSTPVGRIISRVSSDLSIVDLELAMKFTVGIGTTMNTYFSFGILTFLTWPILFIIIPTVYVTILLQKFYYASAKELMRLDGTSKSLVASHLAQSIAGVVTIRAFGEEDRFFLEHLHLIDNNSSPFFHSFSANEWLIQRLEMLCALIVSSSALAITLLPFQASDSGIIGMALSYGLSLNIFLVVSVQFQCQLSNLIVSVERLEQYMHIPSEAPEIIEENRPSRSWPSTGRIVIQNLKIRYQPNSPLVLQGISCVFEGGNKIGIVGRTGSGKTTLISALFRLVEPTEGRIIIDELDITSIGLHDLRSNFGIIPQEPTLFSGSVRYNLDPLGEHSDQELWKVLEKCQLQEVIQDKKEGLDSLVVQDGSNWSLGQRQLFCLGRALLKRRKILVLDEATASIDNATDTIIQKTIREEFQDCTVITVAHRIPTVIDCSMVLVMKDGKVMEYEKPTTLMNEPSSLFAQLVNEYRSQHKTSTSDKIA</sequence>
<evidence type="ECO:0000256" key="9">
    <source>
        <dbReference type="ARBA" id="ARBA00022967"/>
    </source>
</evidence>
<evidence type="ECO:0000256" key="5">
    <source>
        <dbReference type="ARBA" id="ARBA00022692"/>
    </source>
</evidence>
<accession>A0AAU9PTX7</accession>
<dbReference type="SMART" id="SM00382">
    <property type="entry name" value="AAA"/>
    <property type="match status" value="2"/>
</dbReference>
<dbReference type="InterPro" id="IPR050173">
    <property type="entry name" value="ABC_transporter_C-like"/>
</dbReference>
<evidence type="ECO:0000256" key="14">
    <source>
        <dbReference type="SAM" id="Phobius"/>
    </source>
</evidence>
<dbReference type="FunFam" id="1.20.1560.10:FF:000003">
    <property type="entry name" value="ABC transporter C family member 10"/>
    <property type="match status" value="1"/>
</dbReference>
<gene>
    <name evidence="17" type="ORF">LVIROSA_LOCUS38856</name>
</gene>
<keyword evidence="11 14" id="KW-0472">Membrane</keyword>
<dbReference type="PROSITE" id="PS50929">
    <property type="entry name" value="ABC_TM1F"/>
    <property type="match status" value="2"/>
</dbReference>
<dbReference type="InterPro" id="IPR044746">
    <property type="entry name" value="ABCC_6TM_D1"/>
</dbReference>
<dbReference type="SUPFAM" id="SSF90123">
    <property type="entry name" value="ABC transporter transmembrane region"/>
    <property type="match status" value="2"/>
</dbReference>
<evidence type="ECO:0000259" key="16">
    <source>
        <dbReference type="PROSITE" id="PS50929"/>
    </source>
</evidence>
<keyword evidence="8" id="KW-0067">ATP-binding</keyword>
<dbReference type="PROSITE" id="PS50893">
    <property type="entry name" value="ABC_TRANSPORTER_2"/>
    <property type="match status" value="2"/>
</dbReference>
<dbReference type="GO" id="GO:0005524">
    <property type="term" value="F:ATP binding"/>
    <property type="evidence" value="ECO:0007669"/>
    <property type="project" value="UniProtKB-KW"/>
</dbReference>
<evidence type="ECO:0000256" key="7">
    <source>
        <dbReference type="ARBA" id="ARBA00022741"/>
    </source>
</evidence>
<name>A0AAU9PTX7_9ASTR</name>
<dbReference type="PROSITE" id="PS00211">
    <property type="entry name" value="ABC_TRANSPORTER_1"/>
    <property type="match status" value="1"/>
</dbReference>
<dbReference type="GO" id="GO:0016020">
    <property type="term" value="C:membrane"/>
    <property type="evidence" value="ECO:0007669"/>
    <property type="project" value="UniProtKB-SubCell"/>
</dbReference>
<evidence type="ECO:0000256" key="10">
    <source>
        <dbReference type="ARBA" id="ARBA00022989"/>
    </source>
</evidence>
<comment type="caution">
    <text evidence="17">The sequence shown here is derived from an EMBL/GenBank/DDBJ whole genome shotgun (WGS) entry which is preliminary data.</text>
</comment>
<keyword evidence="7" id="KW-0547">Nucleotide-binding</keyword>
<dbReference type="InterPro" id="IPR027417">
    <property type="entry name" value="P-loop_NTPase"/>
</dbReference>
<evidence type="ECO:0000256" key="2">
    <source>
        <dbReference type="ARBA" id="ARBA00009726"/>
    </source>
</evidence>
<keyword evidence="4" id="KW-0813">Transport</keyword>
<feature type="transmembrane region" description="Helical" evidence="14">
    <location>
        <begin position="887"/>
        <end position="906"/>
    </location>
</feature>
<feature type="compositionally biased region" description="Basic and acidic residues" evidence="13">
    <location>
        <begin position="668"/>
        <end position="680"/>
    </location>
</feature>
<evidence type="ECO:0000313" key="18">
    <source>
        <dbReference type="Proteomes" id="UP001157418"/>
    </source>
</evidence>
<reference evidence="17 18" key="1">
    <citation type="submission" date="2022-01" db="EMBL/GenBank/DDBJ databases">
        <authorList>
            <person name="Xiong W."/>
            <person name="Schranz E."/>
        </authorList>
    </citation>
    <scope>NUCLEOTIDE SEQUENCE [LARGE SCALE GENOMIC DNA]</scope>
</reference>
<dbReference type="Gene3D" id="1.20.1560.10">
    <property type="entry name" value="ABC transporter type 1, transmembrane domain"/>
    <property type="match status" value="2"/>
</dbReference>
<evidence type="ECO:0000256" key="6">
    <source>
        <dbReference type="ARBA" id="ARBA00022737"/>
    </source>
</evidence>
<evidence type="ECO:0000256" key="1">
    <source>
        <dbReference type="ARBA" id="ARBA00004141"/>
    </source>
</evidence>
<dbReference type="GO" id="GO:0016887">
    <property type="term" value="F:ATP hydrolysis activity"/>
    <property type="evidence" value="ECO:0007669"/>
    <property type="project" value="InterPro"/>
</dbReference>
<feature type="transmembrane region" description="Helical" evidence="14">
    <location>
        <begin position="940"/>
        <end position="960"/>
    </location>
</feature>
<feature type="domain" description="ABC transporter" evidence="15">
    <location>
        <begin position="1033"/>
        <end position="1265"/>
    </location>
</feature>
<feature type="domain" description="ABC transmembrane type-1" evidence="16">
    <location>
        <begin position="108"/>
        <end position="388"/>
    </location>
</feature>
<keyword evidence="18" id="KW-1185">Reference proteome</keyword>
<dbReference type="FunFam" id="1.20.1560.10:FF:000002">
    <property type="entry name" value="ABC transporter C family member 5"/>
    <property type="match status" value="1"/>
</dbReference>
<evidence type="ECO:0000259" key="15">
    <source>
        <dbReference type="PROSITE" id="PS50893"/>
    </source>
</evidence>
<feature type="transmembrane region" description="Helical" evidence="14">
    <location>
        <begin position="107"/>
        <end position="128"/>
    </location>
</feature>
<dbReference type="Proteomes" id="UP001157418">
    <property type="component" value="Unassembled WGS sequence"/>
</dbReference>
<feature type="transmembrane region" description="Helical" evidence="14">
    <location>
        <begin position="753"/>
        <end position="775"/>
    </location>
</feature>
<dbReference type="Pfam" id="PF00005">
    <property type="entry name" value="ABC_tran"/>
    <property type="match status" value="2"/>
</dbReference>